<reference evidence="7 8" key="1">
    <citation type="submission" date="2024-04" db="EMBL/GenBank/DDBJ databases">
        <authorList>
            <consortium name="Genoscope - CEA"/>
            <person name="William W."/>
        </authorList>
    </citation>
    <scope>NUCLEOTIDE SEQUENCE [LARGE SCALE GENOMIC DNA]</scope>
</reference>
<feature type="transmembrane region" description="Helical" evidence="5">
    <location>
        <begin position="12"/>
        <end position="31"/>
    </location>
</feature>
<gene>
    <name evidence="7" type="ORF">GSLYS_00017259001</name>
</gene>
<comment type="caution">
    <text evidence="7">The sequence shown here is derived from an EMBL/GenBank/DDBJ whole genome shotgun (WGS) entry which is preliminary data.</text>
</comment>
<accession>A0AAV2IDJ7</accession>
<comment type="subcellular location">
    <subcellularLocation>
        <location evidence="1">Membrane</location>
    </subcellularLocation>
</comment>
<organism evidence="7 8">
    <name type="scientific">Lymnaea stagnalis</name>
    <name type="common">Great pond snail</name>
    <name type="synonym">Helix stagnalis</name>
    <dbReference type="NCBI Taxonomy" id="6523"/>
    <lineage>
        <taxon>Eukaryota</taxon>
        <taxon>Metazoa</taxon>
        <taxon>Spiralia</taxon>
        <taxon>Lophotrochozoa</taxon>
        <taxon>Mollusca</taxon>
        <taxon>Gastropoda</taxon>
        <taxon>Heterobranchia</taxon>
        <taxon>Euthyneura</taxon>
        <taxon>Panpulmonata</taxon>
        <taxon>Hygrophila</taxon>
        <taxon>Lymnaeoidea</taxon>
        <taxon>Lymnaeidae</taxon>
        <taxon>Lymnaea</taxon>
    </lineage>
</organism>
<dbReference type="GO" id="GO:0016020">
    <property type="term" value="C:membrane"/>
    <property type="evidence" value="ECO:0007669"/>
    <property type="project" value="UniProtKB-SubCell"/>
</dbReference>
<evidence type="ECO:0000256" key="1">
    <source>
        <dbReference type="ARBA" id="ARBA00004370"/>
    </source>
</evidence>
<evidence type="ECO:0000313" key="7">
    <source>
        <dbReference type="EMBL" id="CAL1543746.1"/>
    </source>
</evidence>
<evidence type="ECO:0000313" key="8">
    <source>
        <dbReference type="Proteomes" id="UP001497497"/>
    </source>
</evidence>
<dbReference type="PROSITE" id="PS50262">
    <property type="entry name" value="G_PROTEIN_RECEP_F1_2"/>
    <property type="match status" value="1"/>
</dbReference>
<keyword evidence="2 5" id="KW-0812">Transmembrane</keyword>
<evidence type="ECO:0000256" key="4">
    <source>
        <dbReference type="ARBA" id="ARBA00023136"/>
    </source>
</evidence>
<evidence type="ECO:0000259" key="6">
    <source>
        <dbReference type="PROSITE" id="PS50262"/>
    </source>
</evidence>
<dbReference type="Gene3D" id="1.20.1070.10">
    <property type="entry name" value="Rhodopsin 7-helix transmembrane proteins"/>
    <property type="match status" value="1"/>
</dbReference>
<dbReference type="SUPFAM" id="SSF81321">
    <property type="entry name" value="Family A G protein-coupled receptor-like"/>
    <property type="match status" value="1"/>
</dbReference>
<proteinExistence type="predicted"/>
<keyword evidence="4 5" id="KW-0472">Membrane</keyword>
<name>A0AAV2IDJ7_LYMST</name>
<dbReference type="EMBL" id="CAXITT010000573">
    <property type="protein sequence ID" value="CAL1543746.1"/>
    <property type="molecule type" value="Genomic_DNA"/>
</dbReference>
<keyword evidence="3 5" id="KW-1133">Transmembrane helix</keyword>
<evidence type="ECO:0000256" key="2">
    <source>
        <dbReference type="ARBA" id="ARBA00022692"/>
    </source>
</evidence>
<feature type="transmembrane region" description="Helical" evidence="5">
    <location>
        <begin position="51"/>
        <end position="74"/>
    </location>
</feature>
<protein>
    <recommendedName>
        <fullName evidence="6">G-protein coupled receptors family 1 profile domain-containing protein</fullName>
    </recommendedName>
</protein>
<dbReference type="Proteomes" id="UP001497497">
    <property type="component" value="Unassembled WGS sequence"/>
</dbReference>
<evidence type="ECO:0000256" key="5">
    <source>
        <dbReference type="SAM" id="Phobius"/>
    </source>
</evidence>
<dbReference type="AlphaFoldDB" id="A0AAV2IDJ7"/>
<feature type="domain" description="G-protein coupled receptors family 1 profile" evidence="6">
    <location>
        <begin position="1"/>
        <end position="71"/>
    </location>
</feature>
<dbReference type="InterPro" id="IPR017452">
    <property type="entry name" value="GPCR_Rhodpsn_7TM"/>
</dbReference>
<evidence type="ECO:0000256" key="3">
    <source>
        <dbReference type="ARBA" id="ARBA00022989"/>
    </source>
</evidence>
<sequence length="89" mass="10246">MRPRRGLGRTSCMLLAINLVFIFTFTPFMALELFKAAKPDVVHAMSEVPLAIFNLFLKSHLLNSAANPIVYSLCDVSFRRQCRQFLKRR</sequence>
<keyword evidence="8" id="KW-1185">Reference proteome</keyword>